<protein>
    <submittedName>
        <fullName evidence="1">DUF2989 domain-containing protein</fullName>
    </submittedName>
</protein>
<keyword evidence="2" id="KW-1185">Reference proteome</keyword>
<dbReference type="AlphaFoldDB" id="A0A3D8M8I3"/>
<gene>
    <name evidence="1" type="ORF">DXV75_08710</name>
</gene>
<accession>A0A3D8M8I3</accession>
<evidence type="ECO:0000313" key="2">
    <source>
        <dbReference type="Proteomes" id="UP000256561"/>
    </source>
</evidence>
<reference evidence="2" key="1">
    <citation type="submission" date="2018-08" db="EMBL/GenBank/DDBJ databases">
        <authorList>
            <person name="Zhang J."/>
            <person name="Du Z.-J."/>
        </authorList>
    </citation>
    <scope>NUCLEOTIDE SEQUENCE [LARGE SCALE GENOMIC DNA]</scope>
    <source>
        <strain evidence="2">KCTC 52655</strain>
    </source>
</reference>
<comment type="caution">
    <text evidence="1">The sequence shown here is derived from an EMBL/GenBank/DDBJ whole genome shotgun (WGS) entry which is preliminary data.</text>
</comment>
<dbReference type="InterPro" id="IPR021372">
    <property type="entry name" value="DUF2989"/>
</dbReference>
<dbReference type="Pfam" id="PF11207">
    <property type="entry name" value="DUF2989"/>
    <property type="match status" value="1"/>
</dbReference>
<evidence type="ECO:0000313" key="1">
    <source>
        <dbReference type="EMBL" id="RDV26205.1"/>
    </source>
</evidence>
<dbReference type="Proteomes" id="UP000256561">
    <property type="component" value="Unassembled WGS sequence"/>
</dbReference>
<dbReference type="EMBL" id="QRHA01000005">
    <property type="protein sequence ID" value="RDV26205.1"/>
    <property type="molecule type" value="Genomic_DNA"/>
</dbReference>
<sequence>MLGVALISGCEGMFEPSIAEICRQDSGFCDDLNPDGWCRAEKAEIIRHRYRHREDETEFDKYQLLMIFEDYKVCIGKAAQIQHIKYREKETGRMKGLLTAQREIKRLSRETRHSQEPHLVYYQWSRYGHEDALKLFLDYAEKDQLTTPDLQIALASIQVKTDLDKTKGSLYRALSLYSDDQVIDDEIFDTLVTIALDQERYHMAYVWSRVASHFSKRVNDEQLAMLANKHQLSADSLDDVADEITNAIEGRDFDAHQLGLDRL</sequence>
<proteinExistence type="predicted"/>
<dbReference type="OrthoDB" id="5900133at2"/>
<name>A0A3D8M8I3_9ALTE</name>
<organism evidence="1 2">
    <name type="scientific">Alteromonas aestuariivivens</name>
    <dbReference type="NCBI Taxonomy" id="1938339"/>
    <lineage>
        <taxon>Bacteria</taxon>
        <taxon>Pseudomonadati</taxon>
        <taxon>Pseudomonadota</taxon>
        <taxon>Gammaproteobacteria</taxon>
        <taxon>Alteromonadales</taxon>
        <taxon>Alteromonadaceae</taxon>
        <taxon>Alteromonas/Salinimonas group</taxon>
        <taxon>Alteromonas</taxon>
    </lineage>
</organism>